<keyword evidence="2" id="KW-1185">Reference proteome</keyword>
<dbReference type="Proteomes" id="UP001066276">
    <property type="component" value="Chromosome 1_2"/>
</dbReference>
<dbReference type="AlphaFoldDB" id="A0AAV7WCV1"/>
<reference evidence="1" key="1">
    <citation type="journal article" date="2022" name="bioRxiv">
        <title>Sequencing and chromosome-scale assembly of the giantPleurodeles waltlgenome.</title>
        <authorList>
            <person name="Brown T."/>
            <person name="Elewa A."/>
            <person name="Iarovenko S."/>
            <person name="Subramanian E."/>
            <person name="Araus A.J."/>
            <person name="Petzold A."/>
            <person name="Susuki M."/>
            <person name="Suzuki K.-i.T."/>
            <person name="Hayashi T."/>
            <person name="Toyoda A."/>
            <person name="Oliveira C."/>
            <person name="Osipova E."/>
            <person name="Leigh N.D."/>
            <person name="Simon A."/>
            <person name="Yun M.H."/>
        </authorList>
    </citation>
    <scope>NUCLEOTIDE SEQUENCE</scope>
    <source>
        <strain evidence="1">20211129_DDA</strain>
        <tissue evidence="1">Liver</tissue>
    </source>
</reference>
<accession>A0AAV7WCV1</accession>
<organism evidence="1 2">
    <name type="scientific">Pleurodeles waltl</name>
    <name type="common">Iberian ribbed newt</name>
    <dbReference type="NCBI Taxonomy" id="8319"/>
    <lineage>
        <taxon>Eukaryota</taxon>
        <taxon>Metazoa</taxon>
        <taxon>Chordata</taxon>
        <taxon>Craniata</taxon>
        <taxon>Vertebrata</taxon>
        <taxon>Euteleostomi</taxon>
        <taxon>Amphibia</taxon>
        <taxon>Batrachia</taxon>
        <taxon>Caudata</taxon>
        <taxon>Salamandroidea</taxon>
        <taxon>Salamandridae</taxon>
        <taxon>Pleurodelinae</taxon>
        <taxon>Pleurodeles</taxon>
    </lineage>
</organism>
<sequence>MGKPRGKQGDPQMETVGMAHSMQALYGKKEPMAPTIQVEFDRILVAITDTKAALQQDIGVVSPGLGLLRAEHRKLVEKVM</sequence>
<evidence type="ECO:0000313" key="2">
    <source>
        <dbReference type="Proteomes" id="UP001066276"/>
    </source>
</evidence>
<dbReference type="EMBL" id="JANPWB010000002">
    <property type="protein sequence ID" value="KAJ1210398.1"/>
    <property type="molecule type" value="Genomic_DNA"/>
</dbReference>
<gene>
    <name evidence="1" type="ORF">NDU88_005762</name>
</gene>
<proteinExistence type="predicted"/>
<name>A0AAV7WCV1_PLEWA</name>
<comment type="caution">
    <text evidence="1">The sequence shown here is derived from an EMBL/GenBank/DDBJ whole genome shotgun (WGS) entry which is preliminary data.</text>
</comment>
<protein>
    <submittedName>
        <fullName evidence="1">Uncharacterized protein</fullName>
    </submittedName>
</protein>
<evidence type="ECO:0000313" key="1">
    <source>
        <dbReference type="EMBL" id="KAJ1210398.1"/>
    </source>
</evidence>